<accession>A0ABP3TCI4</accession>
<feature type="compositionally biased region" description="Polar residues" evidence="1">
    <location>
        <begin position="402"/>
        <end position="412"/>
    </location>
</feature>
<dbReference type="NCBIfam" id="TIGR01965">
    <property type="entry name" value="VCBS_repeat"/>
    <property type="match status" value="2"/>
</dbReference>
<organism evidence="2 3">
    <name type="scientific">Marinobacterium maritimum</name>
    <dbReference type="NCBI Taxonomy" id="500162"/>
    <lineage>
        <taxon>Bacteria</taxon>
        <taxon>Pseudomonadati</taxon>
        <taxon>Pseudomonadota</taxon>
        <taxon>Gammaproteobacteria</taxon>
        <taxon>Oceanospirillales</taxon>
        <taxon>Oceanospirillaceae</taxon>
        <taxon>Marinobacterium</taxon>
    </lineage>
</organism>
<dbReference type="InterPro" id="IPR013783">
    <property type="entry name" value="Ig-like_fold"/>
</dbReference>
<evidence type="ECO:0008006" key="4">
    <source>
        <dbReference type="Google" id="ProtNLM"/>
    </source>
</evidence>
<protein>
    <recommendedName>
        <fullName evidence="4">Dystroglycan-type cadherin-like domain-containing protein</fullName>
    </recommendedName>
</protein>
<evidence type="ECO:0000313" key="3">
    <source>
        <dbReference type="Proteomes" id="UP001499915"/>
    </source>
</evidence>
<dbReference type="InterPro" id="IPR010221">
    <property type="entry name" value="VCBS_dom"/>
</dbReference>
<evidence type="ECO:0000256" key="1">
    <source>
        <dbReference type="SAM" id="MobiDB-lite"/>
    </source>
</evidence>
<comment type="caution">
    <text evidence="2">The sequence shown here is derived from an EMBL/GenBank/DDBJ whole genome shotgun (WGS) entry which is preliminary data.</text>
</comment>
<dbReference type="InterPro" id="IPR015919">
    <property type="entry name" value="Cadherin-like_sf"/>
</dbReference>
<reference evidence="3" key="1">
    <citation type="journal article" date="2019" name="Int. J. Syst. Evol. Microbiol.">
        <title>The Global Catalogue of Microorganisms (GCM) 10K type strain sequencing project: providing services to taxonomists for standard genome sequencing and annotation.</title>
        <authorList>
            <consortium name="The Broad Institute Genomics Platform"/>
            <consortium name="The Broad Institute Genome Sequencing Center for Infectious Disease"/>
            <person name="Wu L."/>
            <person name="Ma J."/>
        </authorList>
    </citation>
    <scope>NUCLEOTIDE SEQUENCE [LARGE SCALE GENOMIC DNA]</scope>
    <source>
        <strain evidence="3">JCM 15134</strain>
    </source>
</reference>
<gene>
    <name evidence="2" type="ORF">GCM10009104_20460</name>
</gene>
<proteinExistence type="predicted"/>
<dbReference type="EMBL" id="BAAAET010000002">
    <property type="protein sequence ID" value="GAA0693111.1"/>
    <property type="molecule type" value="Genomic_DNA"/>
</dbReference>
<dbReference type="SUPFAM" id="SSF49313">
    <property type="entry name" value="Cadherin-like"/>
    <property type="match status" value="1"/>
</dbReference>
<dbReference type="Proteomes" id="UP001499915">
    <property type="component" value="Unassembled WGS sequence"/>
</dbReference>
<feature type="region of interest" description="Disordered" evidence="1">
    <location>
        <begin position="364"/>
        <end position="449"/>
    </location>
</feature>
<keyword evidence="3" id="KW-1185">Reference proteome</keyword>
<dbReference type="Pfam" id="PF05345">
    <property type="entry name" value="He_PIG"/>
    <property type="match status" value="1"/>
</dbReference>
<sequence>MTAAASSGFSEAGDASAQNLSDSGQVDFADLDDTDLIDISFVSNNDIAWSDGTLDGDLAAALVAGFSVGATDAAAPGTVNWNYSVNDADLDFLAVGETITFSYTLTADDGNGGTATDTLSFTITGSNDAPEVSAEDAGPFTEAEDASAQALTDTGSVDFTDKDLTDAIDISFVSNDDIVWARQDSSAVAPLPADLVTTLVDGFSVGADDQPHNGQVNWTYNVASVDLDFLNEGDRITFSFTVTAEDSQGATDTAVVTVTLVGTNDGPEVTARELTDDEIIVQMGADYALEVASLFSDKDSTLSREDLDFTITGLPDGIGYNPETGAISGAARESGVFEILITAIDIEGASVSRTFELTVTAVVSEDPASTGGDDTPPPAPETDTQPVENDLSGLPDGLVSEGGSTNDPTDSTGFMAPNDGGFESSAEEVELEPTEPVSEPQNQGAEGGGATEQVILSEPGALVVESKNTDGSTSVRASVDVNVNESGQVEFSEDQQGAFDAVSLAVSSIDNTAEGQLVIAIEDTSASASAPLYSGGLASGEQLPGWIQLDPTTGSVTITNPPVGQKEVSIRIQAVGADGQVRVLELKLDLEELLKRSLPGEGEAVEAGDADTAGFVPLSDQLEAELAAQDQYGDRLMALLQSA</sequence>
<dbReference type="Gene3D" id="2.60.40.10">
    <property type="entry name" value="Immunoglobulins"/>
    <property type="match status" value="1"/>
</dbReference>
<name>A0ABP3TCI4_9GAMM</name>
<evidence type="ECO:0000313" key="2">
    <source>
        <dbReference type="EMBL" id="GAA0693111.1"/>
    </source>
</evidence>